<organism evidence="6 7">
    <name type="scientific">Thermotomaculum hydrothermale</name>
    <dbReference type="NCBI Taxonomy" id="981385"/>
    <lineage>
        <taxon>Bacteria</taxon>
        <taxon>Pseudomonadati</taxon>
        <taxon>Acidobacteriota</taxon>
        <taxon>Holophagae</taxon>
        <taxon>Thermotomaculales</taxon>
        <taxon>Thermotomaculaceae</taxon>
        <taxon>Thermotomaculum</taxon>
    </lineage>
</organism>
<keyword evidence="4" id="KW-0732">Signal</keyword>
<name>A0A7R6PE79_9BACT</name>
<dbReference type="GO" id="GO:0006508">
    <property type="term" value="P:proteolysis"/>
    <property type="evidence" value="ECO:0007669"/>
    <property type="project" value="InterPro"/>
</dbReference>
<dbReference type="Proteomes" id="UP000595564">
    <property type="component" value="Chromosome"/>
</dbReference>
<feature type="domain" description="Peptidase M14" evidence="5">
    <location>
        <begin position="34"/>
        <end position="312"/>
    </location>
</feature>
<dbReference type="PROSITE" id="PS52035">
    <property type="entry name" value="PEPTIDASE_M14"/>
    <property type="match status" value="1"/>
</dbReference>
<reference evidence="6 7" key="1">
    <citation type="journal article" date="2012" name="Extremophiles">
        <title>Thermotomaculum hydrothermale gen. nov., sp. nov., a novel heterotrophic thermophile within the phylum Acidobacteria from a deep-sea hydrothermal vent chimney in the Southern Okinawa Trough.</title>
        <authorList>
            <person name="Izumi H."/>
            <person name="Nunoura T."/>
            <person name="Miyazaki M."/>
            <person name="Mino S."/>
            <person name="Toki T."/>
            <person name="Takai K."/>
            <person name="Sako Y."/>
            <person name="Sawabe T."/>
            <person name="Nakagawa S."/>
        </authorList>
    </citation>
    <scope>NUCLEOTIDE SEQUENCE [LARGE SCALE GENOMIC DNA]</scope>
    <source>
        <strain evidence="6 7">AC55</strain>
    </source>
</reference>
<evidence type="ECO:0000313" key="6">
    <source>
        <dbReference type="EMBL" id="BBB32073.1"/>
    </source>
</evidence>
<sequence>MNIKRIVFSLILFFSFFCFAQEPLTIAEKSNFTSTSRVKDVVNFFLELEKEYPENIVVSSIGKTFEGREIPLVIVGNPAPLSPCETKKPVILINANIHAGEIEGKEAVQMYVRDMFLKKSPYLDKFVFLIVPVFNVDGNEKISPSHRPYQKVKNGVGIRYNGMNMDLNRDFVKLESREARALVRLFNRWHPLVFVDMHTTNGSFHEEPLTFTWCMSPHSSHSMIDFMKNEIYPFMRRFTRKNYNFDCIPYGHFDNQENPTKWNGFFGGMVFATGYFGVKGAFSFLDENYAYADYKTRVKAAYAFLDGIFTFMADEENLKEMRKLQEEYYKRDFAYIYKNVKPEPCGDKVKIKGYRVKRDEKTKRFKPDKTKRIDYNVDFVGCFNGERVDLKGAFVFPAGLSPIAKKLMEHGIKVFKIAEDTEVNVRKYKIDEISFSDFPFQGRQFVKEMKGHFETSKEKIEKGYYIVPLGKNQIFRQVAAALLYPESEDSLLKEGFFNLLIFPNQWSKKPGYYPVYLIDSVKGIKLRLVEKCLKK</sequence>
<dbReference type="Pfam" id="PF00246">
    <property type="entry name" value="Peptidase_M14"/>
    <property type="match status" value="1"/>
</dbReference>
<comment type="similarity">
    <text evidence="2 3">Belongs to the peptidase M14 family.</text>
</comment>
<dbReference type="GO" id="GO:0008270">
    <property type="term" value="F:zinc ion binding"/>
    <property type="evidence" value="ECO:0007669"/>
    <property type="project" value="InterPro"/>
</dbReference>
<feature type="chain" id="PRO_5032344191" evidence="4">
    <location>
        <begin position="21"/>
        <end position="535"/>
    </location>
</feature>
<keyword evidence="7" id="KW-1185">Reference proteome</keyword>
<evidence type="ECO:0000313" key="7">
    <source>
        <dbReference type="Proteomes" id="UP000595564"/>
    </source>
</evidence>
<evidence type="ECO:0000256" key="2">
    <source>
        <dbReference type="ARBA" id="ARBA00005988"/>
    </source>
</evidence>
<feature type="active site" description="Proton donor/acceptor" evidence="3">
    <location>
        <position position="287"/>
    </location>
</feature>
<feature type="signal peptide" evidence="4">
    <location>
        <begin position="1"/>
        <end position="20"/>
    </location>
</feature>
<dbReference type="SMART" id="SM00631">
    <property type="entry name" value="Zn_pept"/>
    <property type="match status" value="1"/>
</dbReference>
<dbReference type="GO" id="GO:0008239">
    <property type="term" value="F:dipeptidyl-peptidase activity"/>
    <property type="evidence" value="ECO:0007669"/>
    <property type="project" value="UniProtKB-EC"/>
</dbReference>
<evidence type="ECO:0000256" key="3">
    <source>
        <dbReference type="PROSITE-ProRule" id="PRU01379"/>
    </source>
</evidence>
<dbReference type="GO" id="GO:0004181">
    <property type="term" value="F:metallocarboxypeptidase activity"/>
    <property type="evidence" value="ECO:0007669"/>
    <property type="project" value="InterPro"/>
</dbReference>
<keyword evidence="6" id="KW-0378">Hydrolase</keyword>
<dbReference type="EC" id="3.4.14.5" evidence="6"/>
<dbReference type="Gene3D" id="3.40.630.10">
    <property type="entry name" value="Zn peptidases"/>
    <property type="match status" value="1"/>
</dbReference>
<protein>
    <submittedName>
        <fullName evidence="6">Dipeptidyl-peptidase 4</fullName>
        <ecNumber evidence="6">3.4.14.5</ecNumber>
    </submittedName>
</protein>
<dbReference type="AlphaFoldDB" id="A0A7R6PE79"/>
<comment type="cofactor">
    <cofactor evidence="1">
        <name>Zn(2+)</name>
        <dbReference type="ChEBI" id="CHEBI:29105"/>
    </cofactor>
</comment>
<dbReference type="GO" id="GO:0005615">
    <property type="term" value="C:extracellular space"/>
    <property type="evidence" value="ECO:0007669"/>
    <property type="project" value="TreeGrafter"/>
</dbReference>
<evidence type="ECO:0000256" key="4">
    <source>
        <dbReference type="SAM" id="SignalP"/>
    </source>
</evidence>
<evidence type="ECO:0000259" key="5">
    <source>
        <dbReference type="PROSITE" id="PS52035"/>
    </source>
</evidence>
<gene>
    <name evidence="6" type="ORF">TTHT_0484</name>
</gene>
<dbReference type="SUPFAM" id="SSF53187">
    <property type="entry name" value="Zn-dependent exopeptidases"/>
    <property type="match status" value="1"/>
</dbReference>
<dbReference type="PANTHER" id="PTHR11705">
    <property type="entry name" value="PROTEASE FAMILY M14 CARBOXYPEPTIDASE A,B"/>
    <property type="match status" value="1"/>
</dbReference>
<dbReference type="PRINTS" id="PR00765">
    <property type="entry name" value="CRBOXYPTASEA"/>
</dbReference>
<dbReference type="KEGG" id="thyd:TTHT_0484"/>
<proteinExistence type="inferred from homology"/>
<accession>A0A7R6PE79</accession>
<dbReference type="RefSeq" id="WP_201328412.1">
    <property type="nucleotide sequence ID" value="NZ_AP017470.1"/>
</dbReference>
<dbReference type="PANTHER" id="PTHR11705:SF145">
    <property type="entry name" value="PEPTIDASE M14 CARBOXYPEPTIDASE A DOMAIN-CONTAINING PROTEIN"/>
    <property type="match status" value="1"/>
</dbReference>
<dbReference type="EMBL" id="AP017470">
    <property type="protein sequence ID" value="BBB32073.1"/>
    <property type="molecule type" value="Genomic_DNA"/>
</dbReference>
<dbReference type="InterPro" id="IPR000834">
    <property type="entry name" value="Peptidase_M14"/>
</dbReference>
<evidence type="ECO:0000256" key="1">
    <source>
        <dbReference type="ARBA" id="ARBA00001947"/>
    </source>
</evidence>